<organism evidence="2 3">
    <name type="scientific">Zophobas morio</name>
    <dbReference type="NCBI Taxonomy" id="2755281"/>
    <lineage>
        <taxon>Eukaryota</taxon>
        <taxon>Metazoa</taxon>
        <taxon>Ecdysozoa</taxon>
        <taxon>Arthropoda</taxon>
        <taxon>Hexapoda</taxon>
        <taxon>Insecta</taxon>
        <taxon>Pterygota</taxon>
        <taxon>Neoptera</taxon>
        <taxon>Endopterygota</taxon>
        <taxon>Coleoptera</taxon>
        <taxon>Polyphaga</taxon>
        <taxon>Cucujiformia</taxon>
        <taxon>Tenebrionidae</taxon>
        <taxon>Zophobas</taxon>
    </lineage>
</organism>
<keyword evidence="1" id="KW-0732">Signal</keyword>
<reference evidence="2" key="1">
    <citation type="journal article" date="2023" name="G3 (Bethesda)">
        <title>Whole genome assemblies of Zophobas morio and Tenebrio molitor.</title>
        <authorList>
            <person name="Kaur S."/>
            <person name="Stinson S.A."/>
            <person name="diCenzo G.C."/>
        </authorList>
    </citation>
    <scope>NUCLEOTIDE SEQUENCE</scope>
    <source>
        <strain evidence="2">QUZm001</strain>
    </source>
</reference>
<dbReference type="Proteomes" id="UP001168821">
    <property type="component" value="Unassembled WGS sequence"/>
</dbReference>
<comment type="caution">
    <text evidence="2">The sequence shown here is derived from an EMBL/GenBank/DDBJ whole genome shotgun (WGS) entry which is preliminary data.</text>
</comment>
<evidence type="ECO:0000313" key="2">
    <source>
        <dbReference type="EMBL" id="KAJ3658268.1"/>
    </source>
</evidence>
<gene>
    <name evidence="2" type="ORF">Zmor_010019</name>
</gene>
<keyword evidence="3" id="KW-1185">Reference proteome</keyword>
<sequence>MVKFLHLLTIFNLFLLSTTETSLEIEVANHLTLLEDQTYFPINVYLSGLATQLETLITNFSNYELDAAEVIHTYTDSIKEDVLIISETLEETGVDIQPCEEHIHENFKQIVRNSLTDSKIVVLDGITKAQRIISEAKNVFMAAQNRTLAVKLKIQNCMLLVDSTECLFEALGMTVLLERTLPKIIAIVGQQHEIQLTLLEDEIVADLEKIVVQVFDSHVELLDEFLVCVLQWD</sequence>
<feature type="signal peptide" evidence="1">
    <location>
        <begin position="1"/>
        <end position="21"/>
    </location>
</feature>
<accession>A0AA38MJH9</accession>
<name>A0AA38MJH9_9CUCU</name>
<evidence type="ECO:0000313" key="3">
    <source>
        <dbReference type="Proteomes" id="UP001168821"/>
    </source>
</evidence>
<protein>
    <submittedName>
        <fullName evidence="2">Uncharacterized protein</fullName>
    </submittedName>
</protein>
<dbReference type="AlphaFoldDB" id="A0AA38MJH9"/>
<feature type="chain" id="PRO_5041228888" evidence="1">
    <location>
        <begin position="22"/>
        <end position="233"/>
    </location>
</feature>
<evidence type="ECO:0000256" key="1">
    <source>
        <dbReference type="SAM" id="SignalP"/>
    </source>
</evidence>
<proteinExistence type="predicted"/>
<dbReference type="EMBL" id="JALNTZ010000003">
    <property type="protein sequence ID" value="KAJ3658268.1"/>
    <property type="molecule type" value="Genomic_DNA"/>
</dbReference>